<feature type="transmembrane region" description="Helical" evidence="7">
    <location>
        <begin position="75"/>
        <end position="93"/>
    </location>
</feature>
<reference evidence="8" key="1">
    <citation type="submission" date="2021-04" db="EMBL/GenBank/DDBJ databases">
        <authorList>
            <person name="Hornung B."/>
        </authorList>
    </citation>
    <scope>NUCLEOTIDE SEQUENCE</scope>
    <source>
        <strain evidence="8">G5G6</strain>
    </source>
</reference>
<keyword evidence="6 7" id="KW-0472">Membrane</keyword>
<organism evidence="8 9">
    <name type="scientific">Georgfuchsia toluolica</name>
    <dbReference type="NCBI Taxonomy" id="424218"/>
    <lineage>
        <taxon>Bacteria</taxon>
        <taxon>Pseudomonadati</taxon>
        <taxon>Pseudomonadota</taxon>
        <taxon>Betaproteobacteria</taxon>
        <taxon>Nitrosomonadales</taxon>
        <taxon>Sterolibacteriaceae</taxon>
        <taxon>Georgfuchsia</taxon>
    </lineage>
</organism>
<dbReference type="PANTHER" id="PTHR33508">
    <property type="entry name" value="UPF0056 MEMBRANE PROTEIN YHCE"/>
    <property type="match status" value="1"/>
</dbReference>
<evidence type="ECO:0000256" key="6">
    <source>
        <dbReference type="ARBA" id="ARBA00023136"/>
    </source>
</evidence>
<comment type="similarity">
    <text evidence="2 7">Belongs to the UPF0056 (MarC) family.</text>
</comment>
<feature type="transmembrane region" description="Helical" evidence="7">
    <location>
        <begin position="184"/>
        <end position="205"/>
    </location>
</feature>
<dbReference type="GO" id="GO:0005886">
    <property type="term" value="C:plasma membrane"/>
    <property type="evidence" value="ECO:0007669"/>
    <property type="project" value="UniProtKB-SubCell"/>
</dbReference>
<evidence type="ECO:0000256" key="4">
    <source>
        <dbReference type="ARBA" id="ARBA00022692"/>
    </source>
</evidence>
<evidence type="ECO:0000313" key="8">
    <source>
        <dbReference type="EMBL" id="CAG4884443.1"/>
    </source>
</evidence>
<dbReference type="EMBL" id="CAJQUM010000001">
    <property type="protein sequence ID" value="CAG4884443.1"/>
    <property type="molecule type" value="Genomic_DNA"/>
</dbReference>
<dbReference type="RefSeq" id="WP_220636295.1">
    <property type="nucleotide sequence ID" value="NZ_CAJQUM010000001.1"/>
</dbReference>
<dbReference type="InterPro" id="IPR002771">
    <property type="entry name" value="Multi_antbiot-R_MarC"/>
</dbReference>
<feature type="transmembrane region" description="Helical" evidence="7">
    <location>
        <begin position="47"/>
        <end position="69"/>
    </location>
</feature>
<proteinExistence type="inferred from homology"/>
<evidence type="ECO:0000256" key="7">
    <source>
        <dbReference type="RuleBase" id="RU362048"/>
    </source>
</evidence>
<comment type="subcellular location">
    <subcellularLocation>
        <location evidence="1 7">Cell membrane</location>
        <topology evidence="1 7">Multi-pass membrane protein</topology>
    </subcellularLocation>
</comment>
<feature type="transmembrane region" description="Helical" evidence="7">
    <location>
        <begin position="12"/>
        <end position="35"/>
    </location>
</feature>
<keyword evidence="9" id="KW-1185">Reference proteome</keyword>
<evidence type="ECO:0000256" key="5">
    <source>
        <dbReference type="ARBA" id="ARBA00022989"/>
    </source>
</evidence>
<evidence type="ECO:0000313" key="9">
    <source>
        <dbReference type="Proteomes" id="UP000742786"/>
    </source>
</evidence>
<evidence type="ECO:0000256" key="2">
    <source>
        <dbReference type="ARBA" id="ARBA00009784"/>
    </source>
</evidence>
<evidence type="ECO:0000256" key="3">
    <source>
        <dbReference type="ARBA" id="ARBA00022475"/>
    </source>
</evidence>
<protein>
    <recommendedName>
        <fullName evidence="7">UPF0056 membrane protein</fullName>
    </recommendedName>
</protein>
<name>A0A916J6P7_9PROT</name>
<dbReference type="AlphaFoldDB" id="A0A916J6P7"/>
<dbReference type="NCBIfam" id="TIGR00427">
    <property type="entry name" value="NAAT family transporter"/>
    <property type="match status" value="1"/>
</dbReference>
<dbReference type="Pfam" id="PF01914">
    <property type="entry name" value="MarC"/>
    <property type="match status" value="1"/>
</dbReference>
<accession>A0A916J6P7</accession>
<gene>
    <name evidence="8" type="ORF">GTOL_12326</name>
</gene>
<feature type="transmembrane region" description="Helical" evidence="7">
    <location>
        <begin position="145"/>
        <end position="163"/>
    </location>
</feature>
<keyword evidence="4 7" id="KW-0812">Transmembrane</keyword>
<comment type="caution">
    <text evidence="8">The sequence shown here is derived from an EMBL/GenBank/DDBJ whole genome shotgun (WGS) entry which is preliminary data.</text>
</comment>
<feature type="transmembrane region" description="Helical" evidence="7">
    <location>
        <begin position="114"/>
        <end position="133"/>
    </location>
</feature>
<keyword evidence="3" id="KW-1003">Cell membrane</keyword>
<dbReference type="Proteomes" id="UP000742786">
    <property type="component" value="Unassembled WGS sequence"/>
</dbReference>
<dbReference type="PANTHER" id="PTHR33508:SF1">
    <property type="entry name" value="UPF0056 MEMBRANE PROTEIN YHCE"/>
    <property type="match status" value="1"/>
</dbReference>
<evidence type="ECO:0000256" key="1">
    <source>
        <dbReference type="ARBA" id="ARBA00004651"/>
    </source>
</evidence>
<keyword evidence="5 7" id="KW-1133">Transmembrane helix</keyword>
<sequence>MLTLAALTLKKTITLFALAGPVTMIPIFLAAAEGLDSPGKARFARTIGLSVTVALLIAAFLGMPLLGLLGVSLGAMQIGGGIIVLLLAIAMVLGQETSFKGLPIATNQGRVKEASIVPLAIPLLAGPAAFSYVMSNSEWHDYADLIHVVAPIFIVGIACWITFHIACQAENEIRQSTLDIVERVSGFILAAIAVEMIATGLRALFPVLAPG</sequence>